<keyword evidence="7" id="KW-1185">Reference proteome</keyword>
<dbReference type="Gene3D" id="1.10.260.40">
    <property type="entry name" value="lambda repressor-like DNA-binding domains"/>
    <property type="match status" value="1"/>
</dbReference>
<evidence type="ECO:0000256" key="2">
    <source>
        <dbReference type="ARBA" id="ARBA00023125"/>
    </source>
</evidence>
<evidence type="ECO:0000256" key="1">
    <source>
        <dbReference type="ARBA" id="ARBA00023015"/>
    </source>
</evidence>
<sequence>MTQSERRHTSGATRGHRLSTDDTGRPGTGTAASTATGTAAGLTAGAAGNGRTVGIKQVAAHAGVSPGTVSNVLNRPERVAAATRARVEQAIVELGFVRNGSASTLRAGHSSTIGLMVLDLANPFFTDVARGVEDVASERGYAVILSSSGESDEREQRNLRVLAEQRVRGVLLTPVGDEGGNADRLRDRGVPVVLLDHPTPRANQCSVAVDDVAGGELAVTHLLDDGARTLGFVTGPPGLRQCADRRRGALRALRAAGLGREALREVSVGAMNARAGQEAARRLLESGAPLPEAIFCANDLLALGVLRVLQQAGVKVPTDVALIGYDDIEFSAAAAVPLSSVRQPTYQLGRIATELLLEECDESGGHAHQQVMFQPELVVRESSRPAADDRESNPA</sequence>
<dbReference type="SUPFAM" id="SSF47413">
    <property type="entry name" value="lambda repressor-like DNA-binding domains"/>
    <property type="match status" value="1"/>
</dbReference>
<evidence type="ECO:0000256" key="4">
    <source>
        <dbReference type="SAM" id="MobiDB-lite"/>
    </source>
</evidence>
<keyword evidence="2" id="KW-0238">DNA-binding</keyword>
<feature type="domain" description="HTH lacI-type" evidence="5">
    <location>
        <begin position="53"/>
        <end position="107"/>
    </location>
</feature>
<evidence type="ECO:0000313" key="6">
    <source>
        <dbReference type="EMBL" id="MBO2435986.1"/>
    </source>
</evidence>
<dbReference type="Pfam" id="PF13377">
    <property type="entry name" value="Peripla_BP_3"/>
    <property type="match status" value="1"/>
</dbReference>
<dbReference type="PROSITE" id="PS50932">
    <property type="entry name" value="HTH_LACI_2"/>
    <property type="match status" value="1"/>
</dbReference>
<dbReference type="SUPFAM" id="SSF53822">
    <property type="entry name" value="Periplasmic binding protein-like I"/>
    <property type="match status" value="1"/>
</dbReference>
<accession>A0ABS3QPS9</accession>
<dbReference type="PANTHER" id="PTHR30146">
    <property type="entry name" value="LACI-RELATED TRANSCRIPTIONAL REPRESSOR"/>
    <property type="match status" value="1"/>
</dbReference>
<keyword evidence="3" id="KW-0804">Transcription</keyword>
<comment type="caution">
    <text evidence="6">The sequence shown here is derived from an EMBL/GenBank/DDBJ whole genome shotgun (WGS) entry which is preliminary data.</text>
</comment>
<evidence type="ECO:0000259" key="5">
    <source>
        <dbReference type="PROSITE" id="PS50932"/>
    </source>
</evidence>
<dbReference type="PANTHER" id="PTHR30146:SF109">
    <property type="entry name" value="HTH-TYPE TRANSCRIPTIONAL REGULATOR GALS"/>
    <property type="match status" value="1"/>
</dbReference>
<dbReference type="CDD" id="cd01392">
    <property type="entry name" value="HTH_LacI"/>
    <property type="match status" value="1"/>
</dbReference>
<organism evidence="6 7">
    <name type="scientific">Actinomadura nitritigenes</name>
    <dbReference type="NCBI Taxonomy" id="134602"/>
    <lineage>
        <taxon>Bacteria</taxon>
        <taxon>Bacillati</taxon>
        <taxon>Actinomycetota</taxon>
        <taxon>Actinomycetes</taxon>
        <taxon>Streptosporangiales</taxon>
        <taxon>Thermomonosporaceae</taxon>
        <taxon>Actinomadura</taxon>
    </lineage>
</organism>
<reference evidence="6 7" key="1">
    <citation type="submission" date="2021-03" db="EMBL/GenBank/DDBJ databases">
        <authorList>
            <person name="Kanchanasin P."/>
            <person name="Saeng-In P."/>
            <person name="Phongsopitanun W."/>
            <person name="Yuki M."/>
            <person name="Kudo T."/>
            <person name="Ohkuma M."/>
            <person name="Tanasupawat S."/>
        </authorList>
    </citation>
    <scope>NUCLEOTIDE SEQUENCE [LARGE SCALE GENOMIC DNA]</scope>
    <source>
        <strain evidence="6 7">L46</strain>
    </source>
</reference>
<dbReference type="SMART" id="SM00354">
    <property type="entry name" value="HTH_LACI"/>
    <property type="match status" value="1"/>
</dbReference>
<evidence type="ECO:0000256" key="3">
    <source>
        <dbReference type="ARBA" id="ARBA00023163"/>
    </source>
</evidence>
<name>A0ABS3QPS9_9ACTN</name>
<dbReference type="Gene3D" id="3.40.50.2300">
    <property type="match status" value="2"/>
</dbReference>
<dbReference type="EMBL" id="JAGEOK010000001">
    <property type="protein sequence ID" value="MBO2435986.1"/>
    <property type="molecule type" value="Genomic_DNA"/>
</dbReference>
<dbReference type="Proteomes" id="UP000666915">
    <property type="component" value="Unassembled WGS sequence"/>
</dbReference>
<dbReference type="InterPro" id="IPR010982">
    <property type="entry name" value="Lambda_DNA-bd_dom_sf"/>
</dbReference>
<evidence type="ECO:0000313" key="7">
    <source>
        <dbReference type="Proteomes" id="UP000666915"/>
    </source>
</evidence>
<dbReference type="Pfam" id="PF00356">
    <property type="entry name" value="LacI"/>
    <property type="match status" value="1"/>
</dbReference>
<dbReference type="InterPro" id="IPR000843">
    <property type="entry name" value="HTH_LacI"/>
</dbReference>
<protein>
    <submittedName>
        <fullName evidence="6">Substrate-binding domain-containing protein</fullName>
    </submittedName>
</protein>
<dbReference type="InterPro" id="IPR046335">
    <property type="entry name" value="LacI/GalR-like_sensor"/>
</dbReference>
<gene>
    <name evidence="6" type="ORF">J4557_00500</name>
</gene>
<dbReference type="CDD" id="cd06293">
    <property type="entry name" value="PBP1_LacI-like"/>
    <property type="match status" value="1"/>
</dbReference>
<feature type="region of interest" description="Disordered" evidence="4">
    <location>
        <begin position="1"/>
        <end position="36"/>
    </location>
</feature>
<keyword evidence="1" id="KW-0805">Transcription regulation</keyword>
<proteinExistence type="predicted"/>
<dbReference type="InterPro" id="IPR028082">
    <property type="entry name" value="Peripla_BP_I"/>
</dbReference>